<reference evidence="1 2" key="1">
    <citation type="submission" date="2015-01" db="EMBL/GenBank/DDBJ databases">
        <title>Genome Sequencing of Rickettsiales.</title>
        <authorList>
            <person name="Daugherty S.C."/>
            <person name="Su Q."/>
            <person name="Abolude K."/>
            <person name="Beier-Sexton M."/>
            <person name="Carlyon J.A."/>
            <person name="Carter R."/>
            <person name="Day N.P."/>
            <person name="Dumler S.J."/>
            <person name="Dyachenko V."/>
            <person name="Godinez A."/>
            <person name="Kurtti T.J."/>
            <person name="Lichay M."/>
            <person name="Mullins K.E."/>
            <person name="Ott S."/>
            <person name="Pappas-Brown V."/>
            <person name="Paris D.H."/>
            <person name="Patel P."/>
            <person name="Richards A.L."/>
            <person name="Sadzewicz L."/>
            <person name="Sears K."/>
            <person name="Seidman D."/>
            <person name="Sengamalay N."/>
            <person name="Stenos J."/>
            <person name="Tallon L.J."/>
            <person name="Vincent G."/>
            <person name="Fraser C.M."/>
            <person name="Munderloh U."/>
            <person name="Dunning-Hotopp J.C."/>
        </authorList>
    </citation>
    <scope>NUCLEOTIDE SEQUENCE [LARGE SCALE GENOMIC DNA]</scope>
    <source>
        <strain evidence="1 2">CRT53-1</strain>
    </source>
</reference>
<dbReference type="PATRIC" id="fig|1359157.3.peg.1520"/>
<sequence>MSIRKKQRIPSIVASGSTCTDTIETNLLPGTISIYVGQHPDEADLA</sequence>
<dbReference type="AlphaFoldDB" id="A0A0F3PI79"/>
<organism evidence="1 2">
    <name type="scientific">Anaplasma phagocytophilum str. CRT53-1</name>
    <dbReference type="NCBI Taxonomy" id="1359157"/>
    <lineage>
        <taxon>Bacteria</taxon>
        <taxon>Pseudomonadati</taxon>
        <taxon>Pseudomonadota</taxon>
        <taxon>Alphaproteobacteria</taxon>
        <taxon>Rickettsiales</taxon>
        <taxon>Anaplasmataceae</taxon>
        <taxon>Anaplasma</taxon>
        <taxon>phagocytophilum group</taxon>
    </lineage>
</organism>
<name>A0A0F3PI79_ANAPH</name>
<protein>
    <submittedName>
        <fullName evidence="1">Uncharacterized protein</fullName>
    </submittedName>
</protein>
<gene>
    <name evidence="1" type="ORF">APHCRT_1612</name>
</gene>
<proteinExistence type="predicted"/>
<evidence type="ECO:0000313" key="1">
    <source>
        <dbReference type="EMBL" id="KJV80045.1"/>
    </source>
</evidence>
<dbReference type="EMBL" id="LAOD01000040">
    <property type="protein sequence ID" value="KJV80045.1"/>
    <property type="molecule type" value="Genomic_DNA"/>
</dbReference>
<dbReference type="Proteomes" id="UP000033722">
    <property type="component" value="Unassembled WGS sequence"/>
</dbReference>
<accession>A0A0F3PI79</accession>
<comment type="caution">
    <text evidence="1">The sequence shown here is derived from an EMBL/GenBank/DDBJ whole genome shotgun (WGS) entry which is preliminary data.</text>
</comment>
<evidence type="ECO:0000313" key="2">
    <source>
        <dbReference type="Proteomes" id="UP000033722"/>
    </source>
</evidence>